<dbReference type="Pfam" id="PF00440">
    <property type="entry name" value="TetR_N"/>
    <property type="match status" value="1"/>
</dbReference>
<dbReference type="PANTHER" id="PTHR30055">
    <property type="entry name" value="HTH-TYPE TRANSCRIPTIONAL REGULATOR RUTR"/>
    <property type="match status" value="1"/>
</dbReference>
<name>A0A7Y9FMN8_9SPHN</name>
<evidence type="ECO:0000256" key="3">
    <source>
        <dbReference type="PROSITE-ProRule" id="PRU00335"/>
    </source>
</evidence>
<comment type="caution">
    <text evidence="5">The sequence shown here is derived from an EMBL/GenBank/DDBJ whole genome shotgun (WGS) entry which is preliminary data.</text>
</comment>
<dbReference type="Proteomes" id="UP000517753">
    <property type="component" value="Unassembled WGS sequence"/>
</dbReference>
<dbReference type="EMBL" id="JACCBY010000002">
    <property type="protein sequence ID" value="NYD89983.1"/>
    <property type="molecule type" value="Genomic_DNA"/>
</dbReference>
<reference evidence="5 6" key="2">
    <citation type="submission" date="2020-08" db="EMBL/GenBank/DDBJ databases">
        <title>The Agave Microbiome: Exploring the role of microbial communities in plant adaptations to desert environments.</title>
        <authorList>
            <person name="Partida-Martinez L.P."/>
        </authorList>
    </citation>
    <scope>NUCLEOTIDE SEQUENCE [LARGE SCALE GENOMIC DNA]</scope>
    <source>
        <strain evidence="5 6">AS2.3</strain>
    </source>
</reference>
<dbReference type="InterPro" id="IPR023772">
    <property type="entry name" value="DNA-bd_HTH_TetR-type_CS"/>
</dbReference>
<dbReference type="InterPro" id="IPR009057">
    <property type="entry name" value="Homeodomain-like_sf"/>
</dbReference>
<proteinExistence type="predicted"/>
<keyword evidence="1" id="KW-0175">Coiled coil</keyword>
<keyword evidence="2 3" id="KW-0238">DNA-binding</keyword>
<dbReference type="SUPFAM" id="SSF46689">
    <property type="entry name" value="Homeodomain-like"/>
    <property type="match status" value="1"/>
</dbReference>
<evidence type="ECO:0000256" key="1">
    <source>
        <dbReference type="ARBA" id="ARBA00023054"/>
    </source>
</evidence>
<keyword evidence="6" id="KW-1185">Reference proteome</keyword>
<dbReference type="PANTHER" id="PTHR30055:SF183">
    <property type="entry name" value="NUCLEOID OCCLUSION FACTOR SLMA"/>
    <property type="match status" value="1"/>
</dbReference>
<reference evidence="5 6" key="1">
    <citation type="submission" date="2020-07" db="EMBL/GenBank/DDBJ databases">
        <authorList>
            <person name="Partida-Martinez L."/>
            <person name="Huntemann M."/>
            <person name="Clum A."/>
            <person name="Wang J."/>
            <person name="Palaniappan K."/>
            <person name="Ritter S."/>
            <person name="Chen I.-M."/>
            <person name="Stamatis D."/>
            <person name="Reddy T."/>
            <person name="O'Malley R."/>
            <person name="Daum C."/>
            <person name="Shapiro N."/>
            <person name="Ivanova N."/>
            <person name="Kyrpides N."/>
            <person name="Woyke T."/>
        </authorList>
    </citation>
    <scope>NUCLEOTIDE SEQUENCE [LARGE SCALE GENOMIC DNA]</scope>
    <source>
        <strain evidence="5 6">AS2.3</strain>
    </source>
</reference>
<dbReference type="GO" id="GO:0003700">
    <property type="term" value="F:DNA-binding transcription factor activity"/>
    <property type="evidence" value="ECO:0007669"/>
    <property type="project" value="TreeGrafter"/>
</dbReference>
<dbReference type="GO" id="GO:0000976">
    <property type="term" value="F:transcription cis-regulatory region binding"/>
    <property type="evidence" value="ECO:0007669"/>
    <property type="project" value="TreeGrafter"/>
</dbReference>
<gene>
    <name evidence="5" type="ORF">HD841_001763</name>
</gene>
<feature type="domain" description="HTH tetR-type" evidence="4">
    <location>
        <begin position="11"/>
        <end position="71"/>
    </location>
</feature>
<feature type="DNA-binding region" description="H-T-H motif" evidence="3">
    <location>
        <begin position="34"/>
        <end position="53"/>
    </location>
</feature>
<evidence type="ECO:0000256" key="2">
    <source>
        <dbReference type="ARBA" id="ARBA00023125"/>
    </source>
</evidence>
<evidence type="ECO:0000313" key="5">
    <source>
        <dbReference type="EMBL" id="NYD89983.1"/>
    </source>
</evidence>
<evidence type="ECO:0000259" key="4">
    <source>
        <dbReference type="PROSITE" id="PS50977"/>
    </source>
</evidence>
<dbReference type="AlphaFoldDB" id="A0A7Y9FMN8"/>
<dbReference type="PROSITE" id="PS50977">
    <property type="entry name" value="HTH_TETR_2"/>
    <property type="match status" value="1"/>
</dbReference>
<dbReference type="PRINTS" id="PR00455">
    <property type="entry name" value="HTHTETR"/>
</dbReference>
<dbReference type="InterPro" id="IPR001647">
    <property type="entry name" value="HTH_TetR"/>
</dbReference>
<dbReference type="InterPro" id="IPR050109">
    <property type="entry name" value="HTH-type_TetR-like_transc_reg"/>
</dbReference>
<sequence>MPAKARTKPAEERRDDLLNAAEHLFVRQGVAATTIEQITSGAGVAKGSFYLHFTSKEDVIAALRLRFAVRIGSEISVAGDRVAADDWRGRLAAWATACADAYALLAPLHAVLFSEVPPRNSDGLADNPLIDDLTQLLAAGSAAEAWSVDDPLFTAIFLFNALHGVILDAARYGGRDELNRRIVDHSARLVGPPVSASSRA</sequence>
<dbReference type="PROSITE" id="PS01081">
    <property type="entry name" value="HTH_TETR_1"/>
    <property type="match status" value="1"/>
</dbReference>
<protein>
    <submittedName>
        <fullName evidence="5">AcrR family transcriptional regulator</fullName>
    </submittedName>
</protein>
<evidence type="ECO:0000313" key="6">
    <source>
        <dbReference type="Proteomes" id="UP000517753"/>
    </source>
</evidence>
<dbReference type="Gene3D" id="1.10.357.10">
    <property type="entry name" value="Tetracycline Repressor, domain 2"/>
    <property type="match status" value="1"/>
</dbReference>
<dbReference type="RefSeq" id="WP_218845470.1">
    <property type="nucleotide sequence ID" value="NZ_JACCBY010000002.1"/>
</dbReference>
<organism evidence="5 6">
    <name type="scientific">Sphingomonas melonis</name>
    <dbReference type="NCBI Taxonomy" id="152682"/>
    <lineage>
        <taxon>Bacteria</taxon>
        <taxon>Pseudomonadati</taxon>
        <taxon>Pseudomonadota</taxon>
        <taxon>Alphaproteobacteria</taxon>
        <taxon>Sphingomonadales</taxon>
        <taxon>Sphingomonadaceae</taxon>
        <taxon>Sphingomonas</taxon>
    </lineage>
</organism>
<accession>A0A7Y9FMN8</accession>